<accession>A0A2S5SR99</accession>
<dbReference type="RefSeq" id="WP_104303547.1">
    <property type="nucleotide sequence ID" value="NZ_PSNX01000015.1"/>
</dbReference>
<protein>
    <recommendedName>
        <fullName evidence="3">DUF1631 domain-containing protein</fullName>
    </recommendedName>
</protein>
<evidence type="ECO:0008006" key="3">
    <source>
        <dbReference type="Google" id="ProtNLM"/>
    </source>
</evidence>
<dbReference type="Proteomes" id="UP000238605">
    <property type="component" value="Unassembled WGS sequence"/>
</dbReference>
<name>A0A2S5SR99_9BURK</name>
<keyword evidence="2" id="KW-1185">Reference proteome</keyword>
<dbReference type="OrthoDB" id="6188167at2"/>
<dbReference type="EMBL" id="PSNX01000015">
    <property type="protein sequence ID" value="PPE65243.1"/>
    <property type="molecule type" value="Genomic_DNA"/>
</dbReference>
<evidence type="ECO:0000313" key="2">
    <source>
        <dbReference type="Proteomes" id="UP000238605"/>
    </source>
</evidence>
<dbReference type="Pfam" id="PF07793">
    <property type="entry name" value="DUF1631"/>
    <property type="match status" value="2"/>
</dbReference>
<proteinExistence type="predicted"/>
<dbReference type="AlphaFoldDB" id="A0A2S5SR99"/>
<sequence length="658" mass="73104">MSAPIPASHLESIVQGVPLLARDVVNRTLAELRNPNATHALAHDRKQFFALIEALQQQQSDWVQSLQTLIDRGVREALSDRPAVPQARKPMALSLDELSLVDEGQAEEDIEISRVMAQIDQQAEWELREVQAFMAAARGQNEIRREANPLRPEVFARALSQATRNLRVAAEARMLLLRLAGAQLASLLKVEYAQICRRLEGLGVQPLAFRAVPTAKAPAVASGAFELTDSGTLGRLLERVSRSHPTPLDSAGAEAETLVNRLFDQILADPKLVENVRSLLARLKPAVLGLAQRDPALVRQADHPAWQLLNRLSAHCAGYDDPHDERLTEFLKFARAVIDRIVALPKPESHHFLKGQDDINHFIDERSREALERSRAALDKLQRIERADQLRGVLRQQVRQMQGAQLSQSLRDFLFGPWVDVMVEAMARHGEHSHEATELMHTVDELLWSMQPHTAPADRSRLRALLPELAASLNRGMDLIGWPQAQREALLAELSAHHASVLRGEAPAAAAATASVEALTPEQIVQQMLDEPDLGPRTLGPDEPVDRGTLPTVPVGLMSQTDTQAGRLAREAWMAKLTPGSWYHMFVQGQWVTAQLMWSSDNGQFFMFASQHAGHSHSLTRRAVERLLAEGLITVLEDRSLMQRAVDSLIQDLDSPIR</sequence>
<evidence type="ECO:0000313" key="1">
    <source>
        <dbReference type="EMBL" id="PPE65243.1"/>
    </source>
</evidence>
<gene>
    <name evidence="1" type="ORF">C1704_14965</name>
</gene>
<dbReference type="InterPro" id="IPR012434">
    <property type="entry name" value="DUF1631"/>
</dbReference>
<organism evidence="1 2">
    <name type="scientific">Caldimonas caldifontis</name>
    <dbReference type="NCBI Taxonomy" id="1452508"/>
    <lineage>
        <taxon>Bacteria</taxon>
        <taxon>Pseudomonadati</taxon>
        <taxon>Pseudomonadota</taxon>
        <taxon>Betaproteobacteria</taxon>
        <taxon>Burkholderiales</taxon>
        <taxon>Sphaerotilaceae</taxon>
        <taxon>Caldimonas</taxon>
    </lineage>
</organism>
<comment type="caution">
    <text evidence="1">The sequence shown here is derived from an EMBL/GenBank/DDBJ whole genome shotgun (WGS) entry which is preliminary data.</text>
</comment>
<reference evidence="1 2" key="1">
    <citation type="submission" date="2018-02" db="EMBL/GenBank/DDBJ databases">
        <title>Reclassifiation of [Polyangium] brachysporum DSM 7029 as Guopingzhaonella breviflexa gen. nov., sp. nov., a member of the family Comamonadaceae.</title>
        <authorList>
            <person name="Tang B."/>
        </authorList>
    </citation>
    <scope>NUCLEOTIDE SEQUENCE [LARGE SCALE GENOMIC DNA]</scope>
    <source>
        <strain evidence="1 2">BCRC 80649</strain>
    </source>
</reference>